<comment type="catalytic activity">
    <reaction evidence="10">
        <text>S-methyl-5'-thioadenosine + phosphate = 5-(methylsulfanyl)-alpha-D-ribose 1-phosphate + adenine</text>
        <dbReference type="Rhea" id="RHEA:11852"/>
        <dbReference type="ChEBI" id="CHEBI:16708"/>
        <dbReference type="ChEBI" id="CHEBI:17509"/>
        <dbReference type="ChEBI" id="CHEBI:43474"/>
        <dbReference type="ChEBI" id="CHEBI:58533"/>
        <dbReference type="EC" id="2.4.2.28"/>
    </reaction>
    <physiologicalReaction direction="left-to-right" evidence="10">
        <dbReference type="Rhea" id="RHEA:11853"/>
    </physiologicalReaction>
</comment>
<comment type="catalytic activity">
    <reaction evidence="8">
        <text>adenosine + H2O + H(+) = inosine + NH4(+)</text>
        <dbReference type="Rhea" id="RHEA:24408"/>
        <dbReference type="ChEBI" id="CHEBI:15377"/>
        <dbReference type="ChEBI" id="CHEBI:15378"/>
        <dbReference type="ChEBI" id="CHEBI:16335"/>
        <dbReference type="ChEBI" id="CHEBI:17596"/>
        <dbReference type="ChEBI" id="CHEBI:28938"/>
        <dbReference type="EC" id="3.5.4.4"/>
    </reaction>
    <physiologicalReaction direction="left-to-right" evidence="8">
        <dbReference type="Rhea" id="RHEA:24409"/>
    </physiologicalReaction>
</comment>
<dbReference type="Gene3D" id="3.60.140.10">
    <property type="entry name" value="CNF1/YfiH-like putative cysteine hydrolases"/>
    <property type="match status" value="1"/>
</dbReference>
<keyword evidence="13" id="KW-1185">Reference proteome</keyword>
<evidence type="ECO:0000256" key="8">
    <source>
        <dbReference type="ARBA" id="ARBA00047989"/>
    </source>
</evidence>
<accession>A0ABX2GLK3</accession>
<dbReference type="Pfam" id="PF02578">
    <property type="entry name" value="Cu-oxidase_4"/>
    <property type="match status" value="1"/>
</dbReference>
<proteinExistence type="inferred from homology"/>
<evidence type="ECO:0000256" key="6">
    <source>
        <dbReference type="ARBA" id="ARBA00022801"/>
    </source>
</evidence>
<dbReference type="CDD" id="cd16833">
    <property type="entry name" value="YfiH"/>
    <property type="match status" value="1"/>
</dbReference>
<protein>
    <recommendedName>
        <fullName evidence="11">Purine nucleoside phosphorylase</fullName>
    </recommendedName>
</protein>
<dbReference type="PANTHER" id="PTHR30616:SF2">
    <property type="entry name" value="PURINE NUCLEOSIDE PHOSPHORYLASE LACC1"/>
    <property type="match status" value="1"/>
</dbReference>
<keyword evidence="5" id="KW-0479">Metal-binding</keyword>
<name>A0ABX2GLK3_9FIRM</name>
<dbReference type="EMBL" id="JAAIPF010000002">
    <property type="protein sequence ID" value="NSF72525.1"/>
    <property type="molecule type" value="Genomic_DNA"/>
</dbReference>
<evidence type="ECO:0000256" key="1">
    <source>
        <dbReference type="ARBA" id="ARBA00000553"/>
    </source>
</evidence>
<gene>
    <name evidence="12" type="primary">pgeF</name>
    <name evidence="12" type="ORF">G4952_01570</name>
</gene>
<evidence type="ECO:0000256" key="7">
    <source>
        <dbReference type="ARBA" id="ARBA00022833"/>
    </source>
</evidence>
<keyword evidence="6" id="KW-0378">Hydrolase</keyword>
<keyword evidence="4" id="KW-0808">Transferase</keyword>
<comment type="catalytic activity">
    <reaction evidence="9">
        <text>adenosine + phosphate = alpha-D-ribose 1-phosphate + adenine</text>
        <dbReference type="Rhea" id="RHEA:27642"/>
        <dbReference type="ChEBI" id="CHEBI:16335"/>
        <dbReference type="ChEBI" id="CHEBI:16708"/>
        <dbReference type="ChEBI" id="CHEBI:43474"/>
        <dbReference type="ChEBI" id="CHEBI:57720"/>
        <dbReference type="EC" id="2.4.2.1"/>
    </reaction>
    <physiologicalReaction direction="left-to-right" evidence="9">
        <dbReference type="Rhea" id="RHEA:27643"/>
    </physiologicalReaction>
</comment>
<comment type="similarity">
    <text evidence="3 11">Belongs to the purine nucleoside phosphorylase YfiH/LACC1 family.</text>
</comment>
<dbReference type="Proteomes" id="UP000822152">
    <property type="component" value="Unassembled WGS sequence"/>
</dbReference>
<dbReference type="InterPro" id="IPR038371">
    <property type="entry name" value="Cu_polyphenol_OxRdtase_sf"/>
</dbReference>
<evidence type="ECO:0000313" key="12">
    <source>
        <dbReference type="EMBL" id="NSF72525.1"/>
    </source>
</evidence>
<comment type="caution">
    <text evidence="12">The sequence shown here is derived from an EMBL/GenBank/DDBJ whole genome shotgun (WGS) entry which is preliminary data.</text>
</comment>
<sequence>MVEIKWHDKNAQKMTVHNKNGVVYLTYPALDSQEEIIHGFSTRLGGVSQGIYTSMNLSFTRGDEEKAVRENYDRLAAAIGFCAEDIVTSDQTHTANVRKVTAEDRGKGITGPRDYTDVDGMITDVPGLILATFYADCVPLYFVDPKRRVVGLSHSGWRGTVQKIGNVTIRKMTEEYGCDPGDILAAVGPSICQECYEVSEDVIERVKNAFDRKYWDGLFYGKADGKYQLNLWEANRIVFLESGIQPEHISLPNLCTCCNPELLFSHRASHGKRGNLGAFLGLKK</sequence>
<dbReference type="SUPFAM" id="SSF64438">
    <property type="entry name" value="CNF1/YfiH-like putative cysteine hydrolases"/>
    <property type="match status" value="1"/>
</dbReference>
<evidence type="ECO:0000256" key="4">
    <source>
        <dbReference type="ARBA" id="ARBA00022679"/>
    </source>
</evidence>
<comment type="function">
    <text evidence="2">Purine nucleoside enzyme that catalyzes the phosphorolysis of adenosine and inosine nucleosides, yielding D-ribose 1-phosphate and the respective free bases, adenine and hypoxanthine. Also catalyzes the phosphorolysis of S-methyl-5'-thioadenosine into adenine and S-methyl-5-thio-alpha-D-ribose 1-phosphate. Also has adenosine deaminase activity.</text>
</comment>
<evidence type="ECO:0000256" key="9">
    <source>
        <dbReference type="ARBA" id="ARBA00048968"/>
    </source>
</evidence>
<keyword evidence="7" id="KW-0862">Zinc</keyword>
<evidence type="ECO:0000256" key="10">
    <source>
        <dbReference type="ARBA" id="ARBA00049893"/>
    </source>
</evidence>
<evidence type="ECO:0000256" key="2">
    <source>
        <dbReference type="ARBA" id="ARBA00003215"/>
    </source>
</evidence>
<comment type="catalytic activity">
    <reaction evidence="1">
        <text>inosine + phosphate = alpha-D-ribose 1-phosphate + hypoxanthine</text>
        <dbReference type="Rhea" id="RHEA:27646"/>
        <dbReference type="ChEBI" id="CHEBI:17368"/>
        <dbReference type="ChEBI" id="CHEBI:17596"/>
        <dbReference type="ChEBI" id="CHEBI:43474"/>
        <dbReference type="ChEBI" id="CHEBI:57720"/>
        <dbReference type="EC" id="2.4.2.1"/>
    </reaction>
    <physiologicalReaction direction="left-to-right" evidence="1">
        <dbReference type="Rhea" id="RHEA:27647"/>
    </physiologicalReaction>
</comment>
<dbReference type="InterPro" id="IPR003730">
    <property type="entry name" value="Cu_polyphenol_OxRdtase"/>
</dbReference>
<evidence type="ECO:0000256" key="11">
    <source>
        <dbReference type="RuleBase" id="RU361274"/>
    </source>
</evidence>
<dbReference type="InterPro" id="IPR011324">
    <property type="entry name" value="Cytotoxic_necrot_fac-like_cat"/>
</dbReference>
<organism evidence="12 13">
    <name type="scientific">Blautia wexlerae</name>
    <dbReference type="NCBI Taxonomy" id="418240"/>
    <lineage>
        <taxon>Bacteria</taxon>
        <taxon>Bacillati</taxon>
        <taxon>Bacillota</taxon>
        <taxon>Clostridia</taxon>
        <taxon>Lachnospirales</taxon>
        <taxon>Lachnospiraceae</taxon>
        <taxon>Blautia</taxon>
    </lineage>
</organism>
<dbReference type="PANTHER" id="PTHR30616">
    <property type="entry name" value="UNCHARACTERIZED PROTEIN YFIH"/>
    <property type="match status" value="1"/>
</dbReference>
<evidence type="ECO:0000256" key="3">
    <source>
        <dbReference type="ARBA" id="ARBA00007353"/>
    </source>
</evidence>
<evidence type="ECO:0000256" key="5">
    <source>
        <dbReference type="ARBA" id="ARBA00022723"/>
    </source>
</evidence>
<evidence type="ECO:0000313" key="13">
    <source>
        <dbReference type="Proteomes" id="UP000822152"/>
    </source>
</evidence>
<reference evidence="12 13" key="1">
    <citation type="journal article" date="2020" name="Cell Host Microbe">
        <title>Functional and Genomic Variation between Human-Derived Isolates of Lachnospiraceae Reveals Inter- and Intra-Species Diversity.</title>
        <authorList>
            <person name="Sorbara M.T."/>
            <person name="Littmann E.R."/>
            <person name="Fontana E."/>
            <person name="Moody T.U."/>
            <person name="Kohout C.E."/>
            <person name="Gjonbalaj M."/>
            <person name="Eaton V."/>
            <person name="Seok R."/>
            <person name="Leiner I.M."/>
            <person name="Pamer E.G."/>
        </authorList>
    </citation>
    <scope>NUCLEOTIDE SEQUENCE [LARGE SCALE GENOMIC DNA]</scope>
    <source>
        <strain evidence="12 13">MSK.20.11</strain>
    </source>
</reference>
<dbReference type="NCBIfam" id="TIGR00726">
    <property type="entry name" value="peptidoglycan editing factor PgeF"/>
    <property type="match status" value="1"/>
</dbReference>